<dbReference type="EMBL" id="SJOO01000011">
    <property type="protein sequence ID" value="TCB90247.1"/>
    <property type="molecule type" value="Genomic_DNA"/>
</dbReference>
<gene>
    <name evidence="1" type="ORF">E0L20_19955</name>
</gene>
<comment type="caution">
    <text evidence="1">The sequence shown here is derived from an EMBL/GenBank/DDBJ whole genome shotgun (WGS) entry which is preliminary data.</text>
</comment>
<dbReference type="Pfam" id="PF13557">
    <property type="entry name" value="Phenol_MetA_deg"/>
    <property type="match status" value="1"/>
</dbReference>
<sequence length="404" mass="45028">MMSRVAGVVAPFIFVTIAHADILRLNNGDNITGDIVSFKDGVCVFSTPYGSSLRISANQIKTIDTDKQYAVTFKNGDRITGFLKSDSNNSASIVRKDNVYPISFPDVTHFDVVRKDNSRIANIEKKQEEYSAPISYLSDYTVLLNHGETDVDFGFKYRTWKSTSSLPQQGPYQVSSYSIKKLYFYVSPKFGITDRLSVWLNVPWTYTKIEDVSSNAWTRDASQGHIGDISAGIQYLLLKENNDHPSVTGSLAVNTPTGRKKYVSDLDAWKQPLNNSEGYWSLTPSLTFVRITDPVTFFGGISYEKTFETSKGGERIKAGDTASAFLGTGFALNNVSSLGSRFTYSWSDNMKYEGRTMKGTSQESESLAFYFSYLLSPRFSITPEVSFPLETTGSTFGVSMTRNF</sequence>
<name>A0A4R0G2N8_9ENTR</name>
<accession>A0A4R0G2N8</accession>
<evidence type="ECO:0000313" key="2">
    <source>
        <dbReference type="Proteomes" id="UP000291424"/>
    </source>
</evidence>
<dbReference type="InterPro" id="IPR025737">
    <property type="entry name" value="FApF"/>
</dbReference>
<dbReference type="AlphaFoldDB" id="A0A4R0G2N8"/>
<dbReference type="OrthoDB" id="5297564at2"/>
<evidence type="ECO:0000313" key="1">
    <source>
        <dbReference type="EMBL" id="TCB90247.1"/>
    </source>
</evidence>
<protein>
    <submittedName>
        <fullName evidence="1">Transporter</fullName>
    </submittedName>
</protein>
<dbReference type="Proteomes" id="UP000291424">
    <property type="component" value="Unassembled WGS sequence"/>
</dbReference>
<reference evidence="1 2" key="1">
    <citation type="submission" date="2019-02" db="EMBL/GenBank/DDBJ databases">
        <title>The draft genome of Enterobacter spp. strains.</title>
        <authorList>
            <person name="Wang C."/>
            <person name="Feng Y."/>
            <person name="Zong Z."/>
        </authorList>
    </citation>
    <scope>NUCLEOTIDE SEQUENCE [LARGE SCALE GENOMIC DNA]</scope>
    <source>
        <strain evidence="1 2">WCHEW120002</strain>
    </source>
</reference>
<proteinExistence type="predicted"/>
<organism evidence="1 2">
    <name type="scientific">Enterobacter wuhouensis</name>
    <dbReference type="NCBI Taxonomy" id="2529381"/>
    <lineage>
        <taxon>Bacteria</taxon>
        <taxon>Pseudomonadati</taxon>
        <taxon>Pseudomonadota</taxon>
        <taxon>Gammaproteobacteria</taxon>
        <taxon>Enterobacterales</taxon>
        <taxon>Enterobacteriaceae</taxon>
        <taxon>Enterobacter</taxon>
    </lineage>
</organism>